<keyword evidence="3" id="KW-0328">Glycosyltransferase</keyword>
<evidence type="ECO:0000256" key="3">
    <source>
        <dbReference type="ARBA" id="ARBA00022676"/>
    </source>
</evidence>
<comment type="subcellular location">
    <subcellularLocation>
        <location evidence="1">Golgi apparatus membrane</location>
        <topology evidence="1">Single-pass type II membrane protein</topology>
    </subcellularLocation>
</comment>
<dbReference type="EMBL" id="BNJQ01000026">
    <property type="protein sequence ID" value="GHP09787.1"/>
    <property type="molecule type" value="Genomic_DNA"/>
</dbReference>
<organism evidence="11 12">
    <name type="scientific">Pycnococcus provasolii</name>
    <dbReference type="NCBI Taxonomy" id="41880"/>
    <lineage>
        <taxon>Eukaryota</taxon>
        <taxon>Viridiplantae</taxon>
        <taxon>Chlorophyta</taxon>
        <taxon>Pseudoscourfieldiophyceae</taxon>
        <taxon>Pseudoscourfieldiales</taxon>
        <taxon>Pycnococcaceae</taxon>
        <taxon>Pycnococcus</taxon>
    </lineage>
</organism>
<keyword evidence="10" id="KW-0325">Glycoprotein</keyword>
<dbReference type="OrthoDB" id="10264956at2759"/>
<keyword evidence="4" id="KW-0808">Transferase</keyword>
<evidence type="ECO:0000256" key="5">
    <source>
        <dbReference type="ARBA" id="ARBA00022692"/>
    </source>
</evidence>
<evidence type="ECO:0000256" key="8">
    <source>
        <dbReference type="ARBA" id="ARBA00023034"/>
    </source>
</evidence>
<evidence type="ECO:0000313" key="11">
    <source>
        <dbReference type="EMBL" id="GHP09787.1"/>
    </source>
</evidence>
<dbReference type="Gene3D" id="3.90.1480.20">
    <property type="entry name" value="Glycosyl transferase family 29"/>
    <property type="match status" value="1"/>
</dbReference>
<evidence type="ECO:0000313" key="12">
    <source>
        <dbReference type="Proteomes" id="UP000660262"/>
    </source>
</evidence>
<keyword evidence="5" id="KW-0812">Transmembrane</keyword>
<evidence type="ECO:0000256" key="6">
    <source>
        <dbReference type="ARBA" id="ARBA00022968"/>
    </source>
</evidence>
<evidence type="ECO:0000256" key="4">
    <source>
        <dbReference type="ARBA" id="ARBA00022679"/>
    </source>
</evidence>
<dbReference type="PANTHER" id="PTHR11987">
    <property type="entry name" value="ALPHA-2,8-SIALYLTRANSFERASE"/>
    <property type="match status" value="1"/>
</dbReference>
<keyword evidence="7" id="KW-1133">Transmembrane helix</keyword>
<dbReference type="GO" id="GO:0008373">
    <property type="term" value="F:sialyltransferase activity"/>
    <property type="evidence" value="ECO:0007669"/>
    <property type="project" value="InterPro"/>
</dbReference>
<comment type="caution">
    <text evidence="11">The sequence shown here is derived from an EMBL/GenBank/DDBJ whole genome shotgun (WGS) entry which is preliminary data.</text>
</comment>
<protein>
    <submittedName>
        <fullName evidence="11">Uncharacterized protein</fullName>
    </submittedName>
</protein>
<accession>A0A830HXU1</accession>
<reference evidence="11" key="1">
    <citation type="submission" date="2020-10" db="EMBL/GenBank/DDBJ databases">
        <title>Unveiling of a novel bifunctional photoreceptor, Dualchrome1, isolated from a cosmopolitan green alga.</title>
        <authorList>
            <person name="Suzuki S."/>
            <person name="Kawachi M."/>
        </authorList>
    </citation>
    <scope>NUCLEOTIDE SEQUENCE</scope>
    <source>
        <strain evidence="11">NIES 2893</strain>
    </source>
</reference>
<dbReference type="AlphaFoldDB" id="A0A830HXU1"/>
<proteinExistence type="inferred from homology"/>
<dbReference type="Pfam" id="PF00777">
    <property type="entry name" value="Glyco_transf_29"/>
    <property type="match status" value="1"/>
</dbReference>
<dbReference type="CDD" id="cd19952">
    <property type="entry name" value="GT29"/>
    <property type="match status" value="1"/>
</dbReference>
<name>A0A830HXU1_9CHLO</name>
<evidence type="ECO:0000256" key="1">
    <source>
        <dbReference type="ARBA" id="ARBA00004323"/>
    </source>
</evidence>
<keyword evidence="8" id="KW-0333">Golgi apparatus</keyword>
<evidence type="ECO:0000256" key="7">
    <source>
        <dbReference type="ARBA" id="ARBA00022989"/>
    </source>
</evidence>
<keyword evidence="12" id="KW-1185">Reference proteome</keyword>
<dbReference type="InterPro" id="IPR001675">
    <property type="entry name" value="Glyco_trans_29"/>
</dbReference>
<sequence>MLALTCGIVRVGALVKLPTLLSSGSGVSKPVKPSSVPGCAGATSGDISLAQILSEVIPTRHRVLSWANNSDYLAAWTSNVTYDAGTEGDEQELATGRRKRLPYDFRSCAVVGNGGIMRANALGKAVDAHTAIWRLNQAPTKGYERLVGKKTHFRVLNKTWLAKYANRINKDWLPFEPELTLVPSRGNPGTARGMFNMYGPTATQPLRRNVRVANMHSAVSAATSKVMREFRRQASCSRARKTFHGGSTPSGGIMTVFMALALCKRTTVYGFGNEPGGKYQYYQFLNTERPGGDAVHSFDAEKALVMQLAKDGYVEFCSDIKYGRGVHCGCPKGDSCGDSAAASVSQPKVLLREALAHEASQRARLRGVSQKGLYAIKKLGGSRGRSAVEQLHHSGTNG</sequence>
<dbReference type="Proteomes" id="UP000660262">
    <property type="component" value="Unassembled WGS sequence"/>
</dbReference>
<keyword evidence="9" id="KW-0472">Membrane</keyword>
<dbReference type="InterPro" id="IPR050943">
    <property type="entry name" value="Glycosyltr_29_Sialyltrsf"/>
</dbReference>
<evidence type="ECO:0000256" key="10">
    <source>
        <dbReference type="ARBA" id="ARBA00023180"/>
    </source>
</evidence>
<dbReference type="InterPro" id="IPR038578">
    <property type="entry name" value="GT29-like_sf"/>
</dbReference>
<evidence type="ECO:0000256" key="9">
    <source>
        <dbReference type="ARBA" id="ARBA00023136"/>
    </source>
</evidence>
<dbReference type="GO" id="GO:0000139">
    <property type="term" value="C:Golgi membrane"/>
    <property type="evidence" value="ECO:0007669"/>
    <property type="project" value="UniProtKB-SubCell"/>
</dbReference>
<keyword evidence="6" id="KW-0735">Signal-anchor</keyword>
<evidence type="ECO:0000256" key="2">
    <source>
        <dbReference type="ARBA" id="ARBA00006003"/>
    </source>
</evidence>
<comment type="similarity">
    <text evidence="2">Belongs to the glycosyltransferase 29 family.</text>
</comment>
<dbReference type="PANTHER" id="PTHR11987:SF36">
    <property type="entry name" value="SIA-ALPHA-2,3-GAL-BETA-1,4-GLCNAC-R:ALPHA 2,8-SIALYLTRANSFERASE"/>
    <property type="match status" value="1"/>
</dbReference>
<gene>
    <name evidence="11" type="ORF">PPROV_000852200</name>
</gene>